<dbReference type="AlphaFoldDB" id="J9E0Z6"/>
<dbReference type="SUPFAM" id="SSF56935">
    <property type="entry name" value="Porins"/>
    <property type="match status" value="1"/>
</dbReference>
<evidence type="ECO:0000256" key="5">
    <source>
        <dbReference type="ARBA" id="ARBA00023077"/>
    </source>
</evidence>
<evidence type="ECO:0000256" key="3">
    <source>
        <dbReference type="ARBA" id="ARBA00022452"/>
    </source>
</evidence>
<dbReference type="InterPro" id="IPR037066">
    <property type="entry name" value="Plug_dom_sf"/>
</dbReference>
<dbReference type="PATRIC" id="fig|1220535.3.peg.1372"/>
<name>J9E0Z6_9PROT</name>
<dbReference type="EMBL" id="ALYF01000003">
    <property type="protein sequence ID" value="EJW21584.1"/>
    <property type="molecule type" value="Genomic_DNA"/>
</dbReference>
<dbReference type="eggNOG" id="COG4206">
    <property type="taxonomic scope" value="Bacteria"/>
</dbReference>
<dbReference type="PANTHER" id="PTHR30069">
    <property type="entry name" value="TONB-DEPENDENT OUTER MEMBRANE RECEPTOR"/>
    <property type="match status" value="1"/>
</dbReference>
<feature type="domain" description="TonB-dependent receptor plug" evidence="12">
    <location>
        <begin position="54"/>
        <end position="156"/>
    </location>
</feature>
<proteinExistence type="inferred from homology"/>
<reference evidence="13 14" key="1">
    <citation type="journal article" date="2012" name="J. Bacteriol.">
        <title>Genome Sequence of Strain IMCC14465, Isolated from the East Sea, Belonging to the PS1 Clade of Alphaproteobacteria.</title>
        <authorList>
            <person name="Yang S.J."/>
            <person name="Kang I."/>
            <person name="Cho J.C."/>
        </authorList>
    </citation>
    <scope>NUCLEOTIDE SEQUENCE [LARGE SCALE GENOMIC DNA]</scope>
    <source>
        <strain evidence="13 14">IMCC14465</strain>
    </source>
</reference>
<keyword evidence="3 8" id="KW-1134">Transmembrane beta strand</keyword>
<sequence length="676" mass="74458">MSKQSKKAMLIGVAAGFMVQAEVLAQPANTEFNNVTYDEIQVLSSPLNKTEFNLLSTVNIIDRAEIETYLTDTIGDLVSKYPGVDSANMGQAVGRPVIRGQSDFRVAVLENGFSAGDVSTTGADHANAVSLLDAQRVEVLKGPVALRYGPYVSSGVVNLLDVHMNTDMKAVQQFELMESFSDMTDEKTVAFLGRQSFLMDDVRGIIAVSGRFLDKDAYEIPGTVESIALINDEDEDVDEAERGLAENTDLEEEAGTISLNLGSQDSQLSLMFSSMTREYGLVGHHGDEEEAGPRIEMEREIFRGRYTRNMNGLVDRFSIGFSTTDYEHNELEEGAIASTFKVTDAYATEIEASLNAYENLDTVIGVSYANETLETSGEEVFLPETETSKQAIFTFNNYEISNWVFEFSARHDEVEYETATHSYDDSASSLALGVAYKTPYNGIIGATSATTERLPSVNELYSDGVHFAAQRNEIGDNTLSKESSDMAEIYFRQKLPFGGFSISYYDNSVEDYIYLAPTGTDAGNMPSFNFIQSDADFKGGEFTIYWRDINLGPALMNADISVDQVRGNLASGGSLPTIPPVTISARADIAYQNFDFGTVITHASQQKRVASYELPTDKFTQIDLELGWTPRALKDGRVSLLAKNVTDEEVRRHASPFKDRVSEPGTDIVLRLHLTF</sequence>
<dbReference type="PANTHER" id="PTHR30069:SF40">
    <property type="entry name" value="TONB-DEPENDENT RECEPTOR NMB0964-RELATED"/>
    <property type="match status" value="1"/>
</dbReference>
<evidence type="ECO:0000259" key="11">
    <source>
        <dbReference type="Pfam" id="PF00593"/>
    </source>
</evidence>
<evidence type="ECO:0000256" key="8">
    <source>
        <dbReference type="PROSITE-ProRule" id="PRU01360"/>
    </source>
</evidence>
<keyword evidence="10" id="KW-0732">Signal</keyword>
<evidence type="ECO:0000256" key="6">
    <source>
        <dbReference type="ARBA" id="ARBA00023136"/>
    </source>
</evidence>
<dbReference type="PROSITE" id="PS52016">
    <property type="entry name" value="TONB_DEPENDENT_REC_3"/>
    <property type="match status" value="1"/>
</dbReference>
<keyword evidence="14" id="KW-1185">Reference proteome</keyword>
<protein>
    <recommendedName>
        <fullName evidence="15">TonB-dependent receptor plug domain-containing protein</fullName>
    </recommendedName>
</protein>
<evidence type="ECO:0000256" key="9">
    <source>
        <dbReference type="RuleBase" id="RU003357"/>
    </source>
</evidence>
<evidence type="ECO:0000259" key="12">
    <source>
        <dbReference type="Pfam" id="PF07715"/>
    </source>
</evidence>
<evidence type="ECO:0000256" key="1">
    <source>
        <dbReference type="ARBA" id="ARBA00004571"/>
    </source>
</evidence>
<dbReference type="GO" id="GO:0044718">
    <property type="term" value="P:siderophore transmembrane transport"/>
    <property type="evidence" value="ECO:0007669"/>
    <property type="project" value="TreeGrafter"/>
</dbReference>
<evidence type="ECO:0000313" key="14">
    <source>
        <dbReference type="Proteomes" id="UP000004836"/>
    </source>
</evidence>
<keyword evidence="5 9" id="KW-0798">TonB box</keyword>
<dbReference type="STRING" id="1220535.IMCC14465_13800"/>
<dbReference type="GO" id="GO:0009279">
    <property type="term" value="C:cell outer membrane"/>
    <property type="evidence" value="ECO:0007669"/>
    <property type="project" value="UniProtKB-SubCell"/>
</dbReference>
<dbReference type="OrthoDB" id="9795928at2"/>
<evidence type="ECO:0000256" key="7">
    <source>
        <dbReference type="ARBA" id="ARBA00023237"/>
    </source>
</evidence>
<dbReference type="Gene3D" id="2.40.170.20">
    <property type="entry name" value="TonB-dependent receptor, beta-barrel domain"/>
    <property type="match status" value="1"/>
</dbReference>
<dbReference type="GO" id="GO:0015344">
    <property type="term" value="F:siderophore uptake transmembrane transporter activity"/>
    <property type="evidence" value="ECO:0007669"/>
    <property type="project" value="TreeGrafter"/>
</dbReference>
<comment type="caution">
    <text evidence="13">The sequence shown here is derived from an EMBL/GenBank/DDBJ whole genome shotgun (WGS) entry which is preliminary data.</text>
</comment>
<dbReference type="InterPro" id="IPR012910">
    <property type="entry name" value="Plug_dom"/>
</dbReference>
<keyword evidence="7 8" id="KW-0998">Cell outer membrane</keyword>
<dbReference type="Gene3D" id="2.170.130.10">
    <property type="entry name" value="TonB-dependent receptor, plug domain"/>
    <property type="match status" value="1"/>
</dbReference>
<dbReference type="InterPro" id="IPR039426">
    <property type="entry name" value="TonB-dep_rcpt-like"/>
</dbReference>
<evidence type="ECO:0000256" key="10">
    <source>
        <dbReference type="SAM" id="SignalP"/>
    </source>
</evidence>
<organism evidence="13 14">
    <name type="scientific">alpha proteobacterium IMCC14465</name>
    <dbReference type="NCBI Taxonomy" id="1220535"/>
    <lineage>
        <taxon>Bacteria</taxon>
        <taxon>Pseudomonadati</taxon>
        <taxon>Pseudomonadota</taxon>
        <taxon>Alphaproteobacteria</taxon>
        <taxon>PS1 clade</taxon>
    </lineage>
</organism>
<dbReference type="Pfam" id="PF07715">
    <property type="entry name" value="Plug"/>
    <property type="match status" value="1"/>
</dbReference>
<keyword evidence="4 8" id="KW-0812">Transmembrane</keyword>
<dbReference type="Pfam" id="PF00593">
    <property type="entry name" value="TonB_dep_Rec_b-barrel"/>
    <property type="match status" value="1"/>
</dbReference>
<dbReference type="InterPro" id="IPR000531">
    <property type="entry name" value="Beta-barrel_TonB"/>
</dbReference>
<keyword evidence="2 8" id="KW-0813">Transport</keyword>
<feature type="domain" description="TonB-dependent receptor-like beta-barrel" evidence="11">
    <location>
        <begin position="304"/>
        <end position="644"/>
    </location>
</feature>
<comment type="similarity">
    <text evidence="8 9">Belongs to the TonB-dependent receptor family.</text>
</comment>
<evidence type="ECO:0000313" key="13">
    <source>
        <dbReference type="EMBL" id="EJW21584.1"/>
    </source>
</evidence>
<evidence type="ECO:0008006" key="15">
    <source>
        <dbReference type="Google" id="ProtNLM"/>
    </source>
</evidence>
<feature type="chain" id="PRO_5003821936" description="TonB-dependent receptor plug domain-containing protein" evidence="10">
    <location>
        <begin position="26"/>
        <end position="676"/>
    </location>
</feature>
<evidence type="ECO:0000256" key="2">
    <source>
        <dbReference type="ARBA" id="ARBA00022448"/>
    </source>
</evidence>
<evidence type="ECO:0000256" key="4">
    <source>
        <dbReference type="ARBA" id="ARBA00022692"/>
    </source>
</evidence>
<dbReference type="Proteomes" id="UP000004836">
    <property type="component" value="Unassembled WGS sequence"/>
</dbReference>
<dbReference type="InterPro" id="IPR036942">
    <property type="entry name" value="Beta-barrel_TonB_sf"/>
</dbReference>
<gene>
    <name evidence="13" type="ORF">IMCC14465_13800</name>
</gene>
<accession>J9E0Z6</accession>
<feature type="signal peptide" evidence="10">
    <location>
        <begin position="1"/>
        <end position="25"/>
    </location>
</feature>
<keyword evidence="6 8" id="KW-0472">Membrane</keyword>
<comment type="subcellular location">
    <subcellularLocation>
        <location evidence="1 8">Cell outer membrane</location>
        <topology evidence="1 8">Multi-pass membrane protein</topology>
    </subcellularLocation>
</comment>